<proteinExistence type="predicted"/>
<dbReference type="EMBL" id="CP093351">
    <property type="protein sequence ID" value="WOH14282.1"/>
    <property type="molecule type" value="Genomic_DNA"/>
</dbReference>
<reference evidence="4" key="1">
    <citation type="journal article" date="2016" name="Nat. Genet.">
        <title>A high-quality carrot genome assembly provides new insights into carotenoid accumulation and asterid genome evolution.</title>
        <authorList>
            <person name="Iorizzo M."/>
            <person name="Ellison S."/>
            <person name="Senalik D."/>
            <person name="Zeng P."/>
            <person name="Satapoomin P."/>
            <person name="Huang J."/>
            <person name="Bowman M."/>
            <person name="Iovene M."/>
            <person name="Sanseverino W."/>
            <person name="Cavagnaro P."/>
            <person name="Yildiz M."/>
            <person name="Macko-Podgorni A."/>
            <person name="Moranska E."/>
            <person name="Grzebelus E."/>
            <person name="Grzebelus D."/>
            <person name="Ashrafi H."/>
            <person name="Zheng Z."/>
            <person name="Cheng S."/>
            <person name="Spooner D."/>
            <person name="Van Deynze A."/>
            <person name="Simon P."/>
        </authorList>
    </citation>
    <scope>NUCLEOTIDE SEQUENCE</scope>
    <source>
        <tissue evidence="4">Leaf</tissue>
    </source>
</reference>
<dbReference type="PANTHER" id="PTHR47329">
    <property type="entry name" value="OS05G0129900 PROTEIN"/>
    <property type="match status" value="1"/>
</dbReference>
<keyword evidence="1" id="KW-0802">TPR repeat</keyword>
<sequence>MAKVPPKHARDQNQDFQGFLNNLQDWESSLKDKEKKLKSQSLSKEKTKIGIVGEDRKQRGKPASNNSSTAQFDYLRSFNAMDNLSSAVMTEGSAVDANSEKELGNENFKQKKYQEAIDCYSRSIAFLPTAVAYANRAMAYLKLRRFQEAEDDCTEALNLDDRYIKAYSRRSTARKELHKLKESVEDAEFALRLEPHNQEIKRQHTESKALYEKEILKKAAASLKSAEKGVQRVAKPVIEMSSQNNGVQTVSSGSENMGVAAMNVDSKKRNHKTGQEELKASVQELAARAAALATAEAAKNITPPTSAYQFEVSWRGFSGDRSLQARLLKVTSPVALPRIFKNSLSAPILIDIVRCIATIFNEEPAMSVKYLESLTKVSRFDIIIMCLPSTDKADLVKMWDHVFLKDGTSAEYAGSCNNCDIVIDYLMDYFDLCNLCNTYFRFYDIVHYNIARTED</sequence>
<name>A0AAF0XVS3_DAUCS</name>
<keyword evidence="5" id="KW-1185">Reference proteome</keyword>
<feature type="region of interest" description="Disordered" evidence="2">
    <location>
        <begin position="31"/>
        <end position="68"/>
    </location>
</feature>
<evidence type="ECO:0000259" key="3">
    <source>
        <dbReference type="Pfam" id="PF13877"/>
    </source>
</evidence>
<dbReference type="Gene3D" id="1.25.40.10">
    <property type="entry name" value="Tetratricopeptide repeat domain"/>
    <property type="match status" value="1"/>
</dbReference>
<feature type="domain" description="RNA-polymerase II-associated protein 3-like C-terminal" evidence="3">
    <location>
        <begin position="303"/>
        <end position="392"/>
    </location>
</feature>
<dbReference type="Pfam" id="PF13877">
    <property type="entry name" value="RPAP3_C"/>
    <property type="match status" value="1"/>
</dbReference>
<dbReference type="InterPro" id="IPR019734">
    <property type="entry name" value="TPR_rpt"/>
</dbReference>
<feature type="compositionally biased region" description="Basic and acidic residues" evidence="2">
    <location>
        <begin position="31"/>
        <end position="57"/>
    </location>
</feature>
<dbReference type="InterPro" id="IPR011990">
    <property type="entry name" value="TPR-like_helical_dom_sf"/>
</dbReference>
<gene>
    <name evidence="4" type="ORF">DCAR_0933801</name>
</gene>
<dbReference type="SUPFAM" id="SSF48452">
    <property type="entry name" value="TPR-like"/>
    <property type="match status" value="1"/>
</dbReference>
<dbReference type="PROSITE" id="PS50005">
    <property type="entry name" value="TPR"/>
    <property type="match status" value="1"/>
</dbReference>
<dbReference type="PANTHER" id="PTHR47329:SF1">
    <property type="entry name" value="OS05G0129900 PROTEIN"/>
    <property type="match status" value="1"/>
</dbReference>
<protein>
    <recommendedName>
        <fullName evidence="3">RNA-polymerase II-associated protein 3-like C-terminal domain-containing protein</fullName>
    </recommendedName>
</protein>
<organism evidence="4 5">
    <name type="scientific">Daucus carota subsp. sativus</name>
    <name type="common">Carrot</name>
    <dbReference type="NCBI Taxonomy" id="79200"/>
    <lineage>
        <taxon>Eukaryota</taxon>
        <taxon>Viridiplantae</taxon>
        <taxon>Streptophyta</taxon>
        <taxon>Embryophyta</taxon>
        <taxon>Tracheophyta</taxon>
        <taxon>Spermatophyta</taxon>
        <taxon>Magnoliopsida</taxon>
        <taxon>eudicotyledons</taxon>
        <taxon>Gunneridae</taxon>
        <taxon>Pentapetalae</taxon>
        <taxon>asterids</taxon>
        <taxon>campanulids</taxon>
        <taxon>Apiales</taxon>
        <taxon>Apiaceae</taxon>
        <taxon>Apioideae</taxon>
        <taxon>Scandiceae</taxon>
        <taxon>Daucinae</taxon>
        <taxon>Daucus</taxon>
        <taxon>Daucus sect. Daucus</taxon>
    </lineage>
</organism>
<evidence type="ECO:0000256" key="2">
    <source>
        <dbReference type="SAM" id="MobiDB-lite"/>
    </source>
</evidence>
<evidence type="ECO:0000313" key="4">
    <source>
        <dbReference type="EMBL" id="WOH14282.1"/>
    </source>
</evidence>
<evidence type="ECO:0000256" key="1">
    <source>
        <dbReference type="PROSITE-ProRule" id="PRU00339"/>
    </source>
</evidence>
<dbReference type="Pfam" id="PF00515">
    <property type="entry name" value="TPR_1"/>
    <property type="match status" value="1"/>
</dbReference>
<evidence type="ECO:0000313" key="5">
    <source>
        <dbReference type="Proteomes" id="UP000077755"/>
    </source>
</evidence>
<dbReference type="InterPro" id="IPR025986">
    <property type="entry name" value="RPAP3-like_C"/>
</dbReference>
<dbReference type="AlphaFoldDB" id="A0AAF0XVS3"/>
<reference evidence="4" key="2">
    <citation type="submission" date="2022-03" db="EMBL/GenBank/DDBJ databases">
        <title>Draft title - Genomic analysis of global carrot germplasm unveils the trajectory of domestication and the origin of high carotenoid orange carrot.</title>
        <authorList>
            <person name="Iorizzo M."/>
            <person name="Ellison S."/>
            <person name="Senalik D."/>
            <person name="Macko-Podgorni A."/>
            <person name="Grzebelus D."/>
            <person name="Bostan H."/>
            <person name="Rolling W."/>
            <person name="Curaba J."/>
            <person name="Simon P."/>
        </authorList>
    </citation>
    <scope>NUCLEOTIDE SEQUENCE</scope>
    <source>
        <tissue evidence="4">Leaf</tissue>
    </source>
</reference>
<dbReference type="SMART" id="SM00028">
    <property type="entry name" value="TPR"/>
    <property type="match status" value="3"/>
</dbReference>
<accession>A0AAF0XVS3</accession>
<dbReference type="Proteomes" id="UP000077755">
    <property type="component" value="Chromosome 9"/>
</dbReference>
<feature type="repeat" description="TPR" evidence="1">
    <location>
        <begin position="97"/>
        <end position="130"/>
    </location>
</feature>